<dbReference type="PIRSF" id="PIRSF020687">
    <property type="entry name" value="UCP020687"/>
    <property type="match status" value="1"/>
</dbReference>
<evidence type="ECO:0000313" key="8">
    <source>
        <dbReference type="EMBL" id="SUC35721.1"/>
    </source>
</evidence>
<protein>
    <recommendedName>
        <fullName evidence="7">UPF0266 membrane protein NCTC12026_02121</fullName>
    </recommendedName>
</protein>
<dbReference type="Proteomes" id="UP000255129">
    <property type="component" value="Unassembled WGS sequence"/>
</dbReference>
<dbReference type="EMBL" id="UGUA01000002">
    <property type="protein sequence ID" value="SUC35721.1"/>
    <property type="molecule type" value="Genomic_DNA"/>
</dbReference>
<dbReference type="InterPro" id="IPR009328">
    <property type="entry name" value="DUF986"/>
</dbReference>
<evidence type="ECO:0000256" key="7">
    <source>
        <dbReference type="HAMAP-Rule" id="MF_01071"/>
    </source>
</evidence>
<dbReference type="AlphaFoldDB" id="A0A379G4A1"/>
<keyword evidence="5 7" id="KW-1133">Transmembrane helix</keyword>
<evidence type="ECO:0000256" key="4">
    <source>
        <dbReference type="ARBA" id="ARBA00022692"/>
    </source>
</evidence>
<comment type="similarity">
    <text evidence="2 7">Belongs to the UPF0266 family.</text>
</comment>
<evidence type="ECO:0000256" key="1">
    <source>
        <dbReference type="ARBA" id="ARBA00004651"/>
    </source>
</evidence>
<dbReference type="GO" id="GO:0005886">
    <property type="term" value="C:plasma membrane"/>
    <property type="evidence" value="ECO:0007669"/>
    <property type="project" value="UniProtKB-SubCell"/>
</dbReference>
<evidence type="ECO:0000256" key="5">
    <source>
        <dbReference type="ARBA" id="ARBA00022989"/>
    </source>
</evidence>
<keyword evidence="6 7" id="KW-0472">Membrane</keyword>
<keyword evidence="4 7" id="KW-0812">Transmembrane</keyword>
<reference evidence="8 9" key="1">
    <citation type="submission" date="2018-06" db="EMBL/GenBank/DDBJ databases">
        <authorList>
            <consortium name="Pathogen Informatics"/>
            <person name="Doyle S."/>
        </authorList>
    </citation>
    <scope>NUCLEOTIDE SEQUENCE [LARGE SCALE GENOMIC DNA]</scope>
    <source>
        <strain evidence="8 9">NCTC12026</strain>
    </source>
</reference>
<gene>
    <name evidence="8" type="primary">yobD</name>
    <name evidence="8" type="ORF">NCTC12026_02121</name>
</gene>
<dbReference type="Pfam" id="PF06173">
    <property type="entry name" value="DUF986"/>
    <property type="match status" value="1"/>
</dbReference>
<evidence type="ECO:0000313" key="9">
    <source>
        <dbReference type="Proteomes" id="UP000255129"/>
    </source>
</evidence>
<evidence type="ECO:0000256" key="3">
    <source>
        <dbReference type="ARBA" id="ARBA00022475"/>
    </source>
</evidence>
<feature type="transmembrane region" description="Helical" evidence="7">
    <location>
        <begin position="49"/>
        <end position="67"/>
    </location>
</feature>
<accession>A0A379G4A1</accession>
<name>A0A379G4A1_9GAMM</name>
<dbReference type="HAMAP" id="MF_01071">
    <property type="entry name" value="UPF0266"/>
    <property type="match status" value="1"/>
</dbReference>
<dbReference type="NCBIfam" id="NF002791">
    <property type="entry name" value="PRK02913.1"/>
    <property type="match status" value="1"/>
</dbReference>
<comment type="subcellular location">
    <subcellularLocation>
        <location evidence="1 7">Cell membrane</location>
        <topology evidence="1 7">Multi-pass membrane protein</topology>
    </subcellularLocation>
</comment>
<evidence type="ECO:0000256" key="6">
    <source>
        <dbReference type="ARBA" id="ARBA00023136"/>
    </source>
</evidence>
<feature type="transmembrane region" description="Helical" evidence="7">
    <location>
        <begin position="12"/>
        <end position="29"/>
    </location>
</feature>
<keyword evidence="3 7" id="KW-1003">Cell membrane</keyword>
<evidence type="ECO:0000256" key="2">
    <source>
        <dbReference type="ARBA" id="ARBA00009962"/>
    </source>
</evidence>
<sequence length="156" mass="18201">MGTQMTLNDSILVIIILIMLVYAIYDEFIQGLLKGKTLLKVNLKRKHRADAIIFIVLICIVIYTNIVRHGNLLTTYLLMITIFMAIYLAFIRTPKVFFKQNGFYFANAFILYNRIKTMNLSENGILIVGLEKSKIHIQVKHLDDLQKIYDFFINHK</sequence>
<proteinExistence type="inferred from homology"/>
<organism evidence="8 9">
    <name type="scientific">Providencia rustigianii</name>
    <dbReference type="NCBI Taxonomy" id="158850"/>
    <lineage>
        <taxon>Bacteria</taxon>
        <taxon>Pseudomonadati</taxon>
        <taxon>Pseudomonadota</taxon>
        <taxon>Gammaproteobacteria</taxon>
        <taxon>Enterobacterales</taxon>
        <taxon>Morganellaceae</taxon>
        <taxon>Providencia</taxon>
    </lineage>
</organism>
<feature type="transmembrane region" description="Helical" evidence="7">
    <location>
        <begin position="73"/>
        <end position="91"/>
    </location>
</feature>